<organism evidence="2 3">
    <name type="scientific">Meloidogyne hapla</name>
    <name type="common">Root-knot nematode worm</name>
    <dbReference type="NCBI Taxonomy" id="6305"/>
    <lineage>
        <taxon>Eukaryota</taxon>
        <taxon>Metazoa</taxon>
        <taxon>Ecdysozoa</taxon>
        <taxon>Nematoda</taxon>
        <taxon>Chromadorea</taxon>
        <taxon>Rhabditida</taxon>
        <taxon>Tylenchina</taxon>
        <taxon>Tylenchomorpha</taxon>
        <taxon>Tylenchoidea</taxon>
        <taxon>Meloidogynidae</taxon>
        <taxon>Meloidogyninae</taxon>
        <taxon>Meloidogyne</taxon>
    </lineage>
</organism>
<evidence type="ECO:0000313" key="2">
    <source>
        <dbReference type="Proteomes" id="UP000095281"/>
    </source>
</evidence>
<dbReference type="Gene3D" id="2.20.25.240">
    <property type="match status" value="1"/>
</dbReference>
<dbReference type="WBParaSite" id="MhA1_Contig611.frz3.gene8">
    <property type="protein sequence ID" value="MhA1_Contig611.frz3.gene8"/>
    <property type="gene ID" value="MhA1_Contig611.frz3.gene8"/>
</dbReference>
<accession>A0A1I8BVA8</accession>
<name>A0A1I8BVA8_MELHA</name>
<feature type="compositionally biased region" description="Polar residues" evidence="1">
    <location>
        <begin position="414"/>
        <end position="424"/>
    </location>
</feature>
<evidence type="ECO:0000313" key="3">
    <source>
        <dbReference type="WBParaSite" id="MhA1_Contig611.frz3.gene8"/>
    </source>
</evidence>
<proteinExistence type="predicted"/>
<sequence>MDVRLKLAELQKSRKRQLPIDESSEMVEQQHRPEVFYSDYEIDSEAEENSGEELIKFDQGFTDRGKVAIWHAGYRYVKQAKTGNYWRCSNRDCSALAKANQNPIGQFVGTLGTKEHNHPPSIQKKISEEIRSKLKINKRPILAEVRSNVSDEVYIALGSDHALQQLMRRRILALALIPPQHVRRGFGLVVNSSPVSISAFLAYFASTYVGLTEIELQLGTEAFQRGVEVHSVQDDIENITLADHSFHPIMNSTPVIFGSPPLQPSTPSMSTITIPRWELRLVRSPQYPITFWNVNERAIRSLAKTNNALESSHYHFVKKLNHHPSMSDFLTAFMEDVDKQMDIARSAANFTHQRKQKYVIKEAHIMGTLNEAEYDDDEQILNVLTLLGLQMSGYIDGLRTTARPEERDSEDSSDQPTSSISLII</sequence>
<keyword evidence="2" id="KW-1185">Reference proteome</keyword>
<feature type="region of interest" description="Disordered" evidence="1">
    <location>
        <begin position="401"/>
        <end position="424"/>
    </location>
</feature>
<protein>
    <submittedName>
        <fullName evidence="3">FLYWCH-type domain-containing protein</fullName>
    </submittedName>
</protein>
<evidence type="ECO:0000256" key="1">
    <source>
        <dbReference type="SAM" id="MobiDB-lite"/>
    </source>
</evidence>
<dbReference type="Proteomes" id="UP000095281">
    <property type="component" value="Unplaced"/>
</dbReference>
<dbReference type="AlphaFoldDB" id="A0A1I8BVA8"/>
<reference evidence="3" key="1">
    <citation type="submission" date="2016-11" db="UniProtKB">
        <authorList>
            <consortium name="WormBaseParasite"/>
        </authorList>
    </citation>
    <scope>IDENTIFICATION</scope>
</reference>